<dbReference type="InterPro" id="IPR006674">
    <property type="entry name" value="HD_domain"/>
</dbReference>
<dbReference type="InterPro" id="IPR002934">
    <property type="entry name" value="Polymerase_NTP_transf_dom"/>
</dbReference>
<keyword evidence="4 7" id="KW-0378">Hydrolase</keyword>
<dbReference type="GO" id="GO:0008081">
    <property type="term" value="F:phosphoric diester hydrolase activity"/>
    <property type="evidence" value="ECO:0007669"/>
    <property type="project" value="UniProtKB-UniRule"/>
</dbReference>
<evidence type="ECO:0000259" key="9">
    <source>
        <dbReference type="PROSITE" id="PS51831"/>
    </source>
</evidence>
<evidence type="ECO:0000256" key="6">
    <source>
        <dbReference type="ARBA" id="ARBA00023268"/>
    </source>
</evidence>
<evidence type="ECO:0000256" key="2">
    <source>
        <dbReference type="ARBA" id="ARBA00022695"/>
    </source>
</evidence>
<dbReference type="SUPFAM" id="SSF81593">
    <property type="entry name" value="Nucleotidyltransferase substrate binding subunit/domain"/>
    <property type="match status" value="1"/>
</dbReference>
<evidence type="ECO:0000256" key="1">
    <source>
        <dbReference type="ARBA" id="ARBA00022679"/>
    </source>
</evidence>
<dbReference type="NCBIfam" id="TIGR01693">
    <property type="entry name" value="UTase_glnD"/>
    <property type="match status" value="1"/>
</dbReference>
<evidence type="ECO:0000256" key="3">
    <source>
        <dbReference type="ARBA" id="ARBA00022737"/>
    </source>
</evidence>
<reference evidence="10 11" key="1">
    <citation type="submission" date="2018-02" db="EMBL/GenBank/DDBJ databases">
        <title>novel marine gammaproteobacteria from coastal saline agro ecosystem.</title>
        <authorList>
            <person name="Krishnan R."/>
            <person name="Ramesh Kumar N."/>
        </authorList>
    </citation>
    <scope>NUCLEOTIDE SEQUENCE [LARGE SCALE GENOMIC DNA]</scope>
    <source>
        <strain evidence="10 11">228</strain>
    </source>
</reference>
<protein>
    <recommendedName>
        <fullName evidence="7">Bifunctional uridylyltransferase/uridylyl-removing enzyme</fullName>
        <shortName evidence="7">UTase/UR</shortName>
    </recommendedName>
    <alternativeName>
        <fullName evidence="7">Bifunctional [protein-PII] modification enzyme</fullName>
    </alternativeName>
    <alternativeName>
        <fullName evidence="7">Bifunctional nitrogen sensor protein</fullName>
    </alternativeName>
    <domain>
        <recommendedName>
            <fullName evidence="7">[Protein-PII] uridylyltransferase</fullName>
            <shortName evidence="7">PII uridylyltransferase</shortName>
            <shortName evidence="7">UTase</shortName>
            <ecNumber evidence="7">2.7.7.59</ecNumber>
        </recommendedName>
    </domain>
    <domain>
        <recommendedName>
            <fullName evidence="7">[Protein-PII]-UMP uridylyl-removing enzyme</fullName>
            <shortName evidence="7">UR</shortName>
            <ecNumber evidence="7">3.1.4.-</ecNumber>
        </recommendedName>
    </domain>
</protein>
<name>A0A2S5KJF1_9PROT</name>
<evidence type="ECO:0000256" key="5">
    <source>
        <dbReference type="ARBA" id="ARBA00022842"/>
    </source>
</evidence>
<comment type="caution">
    <text evidence="10">The sequence shown here is derived from an EMBL/GenBank/DDBJ whole genome shotgun (WGS) entry which is preliminary data.</text>
</comment>
<dbReference type="OrthoDB" id="5287182at2"/>
<dbReference type="SUPFAM" id="SSF55021">
    <property type="entry name" value="ACT-like"/>
    <property type="match status" value="2"/>
</dbReference>
<feature type="region of interest" description="Uridylyltransferase" evidence="7">
    <location>
        <begin position="1"/>
        <end position="349"/>
    </location>
</feature>
<dbReference type="SUPFAM" id="SSF109604">
    <property type="entry name" value="HD-domain/PDEase-like"/>
    <property type="match status" value="1"/>
</dbReference>
<comment type="domain">
    <text evidence="7">Has four distinct domains: an N-terminal nucleotidyltransferase (NT) domain responsible for UTase activity, a central HD domain that encodes UR activity, and two C-terminal ACT domains that seem to have a role in glutamine sensing.</text>
</comment>
<proteinExistence type="inferred from homology"/>
<comment type="catalytic activity">
    <reaction evidence="7">
        <text>[protein-PII]-uridylyl-L-tyrosine + H2O = [protein-PII]-L-tyrosine + UMP + H(+)</text>
        <dbReference type="Rhea" id="RHEA:48600"/>
        <dbReference type="Rhea" id="RHEA-COMP:12147"/>
        <dbReference type="Rhea" id="RHEA-COMP:12148"/>
        <dbReference type="ChEBI" id="CHEBI:15377"/>
        <dbReference type="ChEBI" id="CHEBI:15378"/>
        <dbReference type="ChEBI" id="CHEBI:46858"/>
        <dbReference type="ChEBI" id="CHEBI:57865"/>
        <dbReference type="ChEBI" id="CHEBI:90602"/>
    </reaction>
</comment>
<sequence>MALPVDSYPDDTELFDVAAFREDLGRTRHSIPLFKKAIEHAKSTLDHRFREHHNIRRLINGRAWFMDQLLRQAWAWHQLPEDDDISLVAVGGYGRGELHPCSDIDLLVLIDDELDASKYEESLASFLTFLWDIKLAVGSSVRTVSECYEQARDDLTIATNLLEARTLIGPASLRVEMQEKVTSEDAWSSRAFFKAKCEEQRARYEKTQQTGYNLEPNIKNSPGGLRDIQTIGWVVKRHYGAESLSELVSHGFLTVKELESINQGLEYLWTVRYALHMFTGREEDRLLFDYQQTLATFFGYENEPGSLAIEQFMCKYYRVAGYFAELNDLLLQHFEETILTQEAEDTVIPLNNRFQIRNQYLEVTHDKIFQYYPFAMMELFVLRAQHPEVQGVRAATIRLLRQHRHLIDDKFRADIRNTSLFMELLRSQEGVSTELNRMRRYGILGRYIPSFNDIIGRMQHDLFHVYTVDAHTMKVLLMMRQFRHPEVADRFPIVSSLIHKLPKIELLYLAGLFHDIGKGRGGDHSELGAQDALAFCRRHKLPKWDTALVVWLVRHHLLMSMTAQRRDISDPEVIKHFAMQVRDPIYLDYLFVLTVADINATNPNLWNSWRAALLRQLFSDAKHMLRKGLDEPINISELIEDIQKDAMEGLQQQGLDEVAVNRLWRLLPNEYFVRESVRDIIWHTEAILNHLDQTRPLILIRETTSRAHEGGTQIFIYTLDQDDLFAATTAALSQLNLNIHDARIITSRDGFSLDTFIVLNEDNQSLGHAPQRISQIRSYLEEVLSAPDEFPDIVRKRVPRQFKHFTMPTQVHISDDANNKRTVLEVISPDRPGLLATLGKIFYDFDVFVQTAKIASMGERVEDVFFITTQEGKPLEDPAQRDALRAAICQQLDELAQI</sequence>
<dbReference type="GO" id="GO:0006808">
    <property type="term" value="P:regulation of nitrogen utilization"/>
    <property type="evidence" value="ECO:0007669"/>
    <property type="project" value="UniProtKB-UniRule"/>
</dbReference>
<dbReference type="PROSITE" id="PS51831">
    <property type="entry name" value="HD"/>
    <property type="match status" value="1"/>
</dbReference>
<dbReference type="NCBIfam" id="NF001366">
    <property type="entry name" value="PRK00275.1"/>
    <property type="match status" value="1"/>
</dbReference>
<dbReference type="HAMAP" id="MF_00277">
    <property type="entry name" value="PII_uridylyl_transf"/>
    <property type="match status" value="1"/>
</dbReference>
<comment type="activity regulation">
    <text evidence="7">Uridylyltransferase (UTase) activity is inhibited by glutamine, while glutamine activates uridylyl-removing (UR) activity.</text>
</comment>
<dbReference type="InterPro" id="IPR043519">
    <property type="entry name" value="NT_sf"/>
</dbReference>
<accession>A0A2S5KJF1</accession>
<evidence type="ECO:0000313" key="11">
    <source>
        <dbReference type="Proteomes" id="UP000238196"/>
    </source>
</evidence>
<dbReference type="InterPro" id="IPR013546">
    <property type="entry name" value="PII_UdlTrfase/GS_AdlTrfase"/>
</dbReference>
<comment type="cofactor">
    <cofactor evidence="7">
        <name>Mg(2+)</name>
        <dbReference type="ChEBI" id="CHEBI:18420"/>
    </cofactor>
</comment>
<dbReference type="EMBL" id="PRLP01000122">
    <property type="protein sequence ID" value="PPC74900.1"/>
    <property type="molecule type" value="Genomic_DNA"/>
</dbReference>
<dbReference type="CDD" id="cd05401">
    <property type="entry name" value="NT_GlnE_GlnD_like"/>
    <property type="match status" value="1"/>
</dbReference>
<dbReference type="Gene3D" id="1.10.3090.10">
    <property type="entry name" value="cca-adding enzyme, domain 2"/>
    <property type="match status" value="1"/>
</dbReference>
<keyword evidence="3" id="KW-0677">Repeat</keyword>
<keyword evidence="5 7" id="KW-0460">Magnesium</keyword>
<keyword evidence="1 7" id="KW-0808">Transferase</keyword>
<feature type="domain" description="HD" evidence="9">
    <location>
        <begin position="468"/>
        <end position="590"/>
    </location>
</feature>
<dbReference type="Pfam" id="PF01909">
    <property type="entry name" value="NTP_transf_2"/>
    <property type="match status" value="1"/>
</dbReference>
<dbReference type="InterPro" id="IPR045865">
    <property type="entry name" value="ACT-like_dom_sf"/>
</dbReference>
<dbReference type="GO" id="GO:0008773">
    <property type="term" value="F:[protein-PII] uridylyltransferase activity"/>
    <property type="evidence" value="ECO:0007669"/>
    <property type="project" value="UniProtKB-UniRule"/>
</dbReference>
<dbReference type="Gene3D" id="3.30.460.10">
    <property type="entry name" value="Beta Polymerase, domain 2"/>
    <property type="match status" value="1"/>
</dbReference>
<comment type="catalytic activity">
    <reaction evidence="7">
        <text>[protein-PII]-L-tyrosine + UTP = [protein-PII]-uridylyl-L-tyrosine + diphosphate</text>
        <dbReference type="Rhea" id="RHEA:13673"/>
        <dbReference type="Rhea" id="RHEA-COMP:12147"/>
        <dbReference type="Rhea" id="RHEA-COMP:12148"/>
        <dbReference type="ChEBI" id="CHEBI:33019"/>
        <dbReference type="ChEBI" id="CHEBI:46398"/>
        <dbReference type="ChEBI" id="CHEBI:46858"/>
        <dbReference type="ChEBI" id="CHEBI:90602"/>
        <dbReference type="EC" id="2.7.7.59"/>
    </reaction>
</comment>
<dbReference type="InterPro" id="IPR010043">
    <property type="entry name" value="UTase/UR"/>
</dbReference>
<dbReference type="Pfam" id="PF01966">
    <property type="entry name" value="HD"/>
    <property type="match status" value="1"/>
</dbReference>
<gene>
    <name evidence="7" type="primary">glnD</name>
    <name evidence="10" type="ORF">C4K68_23210</name>
</gene>
<dbReference type="SMART" id="SM00471">
    <property type="entry name" value="HDc"/>
    <property type="match status" value="1"/>
</dbReference>
<comment type="similarity">
    <text evidence="7">Belongs to the GlnD family.</text>
</comment>
<evidence type="ECO:0000259" key="8">
    <source>
        <dbReference type="PROSITE" id="PS51671"/>
    </source>
</evidence>
<feature type="domain" description="ACT" evidence="8">
    <location>
        <begin position="713"/>
        <end position="791"/>
    </location>
</feature>
<dbReference type="AlphaFoldDB" id="A0A2S5KJF1"/>
<evidence type="ECO:0000256" key="4">
    <source>
        <dbReference type="ARBA" id="ARBA00022801"/>
    </source>
</evidence>
<feature type="domain" description="ACT" evidence="8">
    <location>
        <begin position="823"/>
        <end position="898"/>
    </location>
</feature>
<dbReference type="EC" id="3.1.4.-" evidence="7"/>
<dbReference type="InterPro" id="IPR002912">
    <property type="entry name" value="ACT_dom"/>
</dbReference>
<organism evidence="10 11">
    <name type="scientific">Proteobacteria bacterium 228</name>
    <dbReference type="NCBI Taxonomy" id="2083153"/>
    <lineage>
        <taxon>Bacteria</taxon>
        <taxon>Pseudomonadati</taxon>
        <taxon>Pseudomonadota</taxon>
    </lineage>
</organism>
<keyword evidence="6 7" id="KW-0511">Multifunctional enzyme</keyword>
<dbReference type="CDD" id="cd00077">
    <property type="entry name" value="HDc"/>
    <property type="match status" value="1"/>
</dbReference>
<dbReference type="CDD" id="cd04899">
    <property type="entry name" value="ACT_ACR-UUR-like_2"/>
    <property type="match status" value="1"/>
</dbReference>
<dbReference type="PIRSF" id="PIRSF006288">
    <property type="entry name" value="PII_uridyltransf"/>
    <property type="match status" value="1"/>
</dbReference>
<dbReference type="CDD" id="cd04900">
    <property type="entry name" value="ACT_UUR-like_1"/>
    <property type="match status" value="1"/>
</dbReference>
<keyword evidence="2 7" id="KW-0548">Nucleotidyltransferase</keyword>
<comment type="caution">
    <text evidence="7">Lacks conserved residue(s) required for the propagation of feature annotation.</text>
</comment>
<dbReference type="SUPFAM" id="SSF81301">
    <property type="entry name" value="Nucleotidyltransferase"/>
    <property type="match status" value="1"/>
</dbReference>
<evidence type="ECO:0000313" key="10">
    <source>
        <dbReference type="EMBL" id="PPC74900.1"/>
    </source>
</evidence>
<dbReference type="FunFam" id="1.10.3090.10:FF:000005">
    <property type="entry name" value="Bifunctional uridylyltransferase/uridylyl-removing enzyme"/>
    <property type="match status" value="1"/>
</dbReference>
<dbReference type="Pfam" id="PF08335">
    <property type="entry name" value="GlnD_UR_UTase"/>
    <property type="match status" value="1"/>
</dbReference>
<dbReference type="PANTHER" id="PTHR47320">
    <property type="entry name" value="BIFUNCTIONAL URIDYLYLTRANSFERASE/URIDYLYL-REMOVING ENZYME"/>
    <property type="match status" value="1"/>
</dbReference>
<comment type="function">
    <text evidence="7">Modifies, by uridylylation and deuridylylation, the PII regulatory proteins (GlnB and homologs), in response to the nitrogen status of the cell that GlnD senses through the glutamine level. Under low glutamine levels, catalyzes the conversion of the PII proteins and UTP to PII-UMP and PPi, while under higher glutamine levels, GlnD hydrolyzes PII-UMP to PII and UMP (deuridylylation). Thus, controls uridylylation state and activity of the PII proteins, and plays an important role in the regulation of nitrogen metabolism.</text>
</comment>
<dbReference type="PANTHER" id="PTHR47320:SF1">
    <property type="entry name" value="BIFUNCTIONAL URIDYLYLTRANSFERASE_URIDYLYL-REMOVING ENZYME"/>
    <property type="match status" value="1"/>
</dbReference>
<dbReference type="InterPro" id="IPR003607">
    <property type="entry name" value="HD/PDEase_dom"/>
</dbReference>
<dbReference type="Proteomes" id="UP000238196">
    <property type="component" value="Unassembled WGS sequence"/>
</dbReference>
<dbReference type="EC" id="2.7.7.59" evidence="7"/>
<evidence type="ECO:0000256" key="7">
    <source>
        <dbReference type="HAMAP-Rule" id="MF_00277"/>
    </source>
</evidence>
<dbReference type="PROSITE" id="PS51671">
    <property type="entry name" value="ACT"/>
    <property type="match status" value="2"/>
</dbReference>